<dbReference type="EMBL" id="AP012547">
    <property type="protein sequence ID" value="BAO28508.1"/>
    <property type="molecule type" value="Genomic_DNA"/>
</dbReference>
<evidence type="ECO:0000313" key="1">
    <source>
        <dbReference type="EMBL" id="BAO28508.1"/>
    </source>
</evidence>
<dbReference type="AlphaFoldDB" id="W0SFM2"/>
<name>W0SFM2_9PROT</name>
<dbReference type="Proteomes" id="UP000031637">
    <property type="component" value="Chromosome"/>
</dbReference>
<organism evidence="1 2">
    <name type="scientific">Sulfuritalea hydrogenivorans sk43H</name>
    <dbReference type="NCBI Taxonomy" id="1223802"/>
    <lineage>
        <taxon>Bacteria</taxon>
        <taxon>Pseudomonadati</taxon>
        <taxon>Pseudomonadota</taxon>
        <taxon>Betaproteobacteria</taxon>
        <taxon>Nitrosomonadales</taxon>
        <taxon>Sterolibacteriaceae</taxon>
        <taxon>Sulfuritalea</taxon>
    </lineage>
</organism>
<dbReference type="HOGENOM" id="CLU_3158603_0_0_4"/>
<dbReference type="RefSeq" id="WP_171817303.1">
    <property type="nucleotide sequence ID" value="NZ_AP012547.1"/>
</dbReference>
<accession>W0SFM2</accession>
<proteinExistence type="predicted"/>
<sequence length="48" mass="5650">MKFRVNYKGIQKYIGQLEMANAYLAKHWGSVSRAYEFGVKLELVQQVR</sequence>
<reference evidence="1 2" key="1">
    <citation type="journal article" date="2014" name="Syst. Appl. Microbiol.">
        <title>Complete genomes of freshwater sulfur oxidizers Sulfuricella denitrificans skB26 and Sulfuritalea hydrogenivorans sk43H: genetic insights into the sulfur oxidation pathway of betaproteobacteria.</title>
        <authorList>
            <person name="Watanabe T."/>
            <person name="Kojima H."/>
            <person name="Fukui M."/>
        </authorList>
    </citation>
    <scope>NUCLEOTIDE SEQUENCE [LARGE SCALE GENOMIC DNA]</scope>
    <source>
        <strain evidence="1">DSM22779</strain>
    </source>
</reference>
<protein>
    <submittedName>
        <fullName evidence="1">Uncharacterized protein</fullName>
    </submittedName>
</protein>
<evidence type="ECO:0000313" key="2">
    <source>
        <dbReference type="Proteomes" id="UP000031637"/>
    </source>
</evidence>
<keyword evidence="2" id="KW-1185">Reference proteome</keyword>
<dbReference type="KEGG" id="shd:SUTH_00698"/>
<gene>
    <name evidence="1" type="ORF">SUTH_00698</name>
</gene>